<evidence type="ECO:0000256" key="6">
    <source>
        <dbReference type="ARBA" id="ARBA00022989"/>
    </source>
</evidence>
<name>A0A8T2QHY7_CERRI</name>
<dbReference type="PROSITE" id="PS00216">
    <property type="entry name" value="SUGAR_TRANSPORT_1"/>
    <property type="match status" value="1"/>
</dbReference>
<dbReference type="GO" id="GO:0005886">
    <property type="term" value="C:plasma membrane"/>
    <property type="evidence" value="ECO:0007669"/>
    <property type="project" value="UniProtKB-SubCell"/>
</dbReference>
<comment type="subcellular location">
    <subcellularLocation>
        <location evidence="1">Cell membrane</location>
        <topology evidence="1">Multi-pass membrane protein</topology>
    </subcellularLocation>
</comment>
<accession>A0A8T2QHY7</accession>
<protein>
    <recommendedName>
        <fullName evidence="10">Major facilitator superfamily (MFS) profile domain-containing protein</fullName>
    </recommendedName>
</protein>
<evidence type="ECO:0000256" key="1">
    <source>
        <dbReference type="ARBA" id="ARBA00004651"/>
    </source>
</evidence>
<dbReference type="PROSITE" id="PS00217">
    <property type="entry name" value="SUGAR_TRANSPORT_2"/>
    <property type="match status" value="1"/>
</dbReference>
<dbReference type="OMA" id="LIITFTQ"/>
<dbReference type="InterPro" id="IPR045263">
    <property type="entry name" value="GLUT"/>
</dbReference>
<feature type="transmembrane region" description="Helical" evidence="9">
    <location>
        <begin position="437"/>
        <end position="457"/>
    </location>
</feature>
<dbReference type="InterPro" id="IPR036259">
    <property type="entry name" value="MFS_trans_sf"/>
</dbReference>
<organism evidence="11 12">
    <name type="scientific">Ceratopteris richardii</name>
    <name type="common">Triangle waterfern</name>
    <dbReference type="NCBI Taxonomy" id="49495"/>
    <lineage>
        <taxon>Eukaryota</taxon>
        <taxon>Viridiplantae</taxon>
        <taxon>Streptophyta</taxon>
        <taxon>Embryophyta</taxon>
        <taxon>Tracheophyta</taxon>
        <taxon>Polypodiopsida</taxon>
        <taxon>Polypodiidae</taxon>
        <taxon>Polypodiales</taxon>
        <taxon>Pteridineae</taxon>
        <taxon>Pteridaceae</taxon>
        <taxon>Parkerioideae</taxon>
        <taxon>Ceratopteris</taxon>
    </lineage>
</organism>
<evidence type="ECO:0000256" key="9">
    <source>
        <dbReference type="SAM" id="Phobius"/>
    </source>
</evidence>
<dbReference type="GO" id="GO:0015149">
    <property type="term" value="F:hexose transmembrane transporter activity"/>
    <property type="evidence" value="ECO:0007669"/>
    <property type="project" value="TreeGrafter"/>
</dbReference>
<dbReference type="PANTHER" id="PTHR23503">
    <property type="entry name" value="SOLUTE CARRIER FAMILY 2"/>
    <property type="match status" value="1"/>
</dbReference>
<evidence type="ECO:0000256" key="8">
    <source>
        <dbReference type="RuleBase" id="RU003346"/>
    </source>
</evidence>
<evidence type="ECO:0000313" key="11">
    <source>
        <dbReference type="EMBL" id="KAH7283356.1"/>
    </source>
</evidence>
<evidence type="ECO:0000256" key="4">
    <source>
        <dbReference type="ARBA" id="ARBA00022597"/>
    </source>
</evidence>
<evidence type="ECO:0000256" key="5">
    <source>
        <dbReference type="ARBA" id="ARBA00022692"/>
    </source>
</evidence>
<evidence type="ECO:0000256" key="2">
    <source>
        <dbReference type="ARBA" id="ARBA00022448"/>
    </source>
</evidence>
<feature type="domain" description="Major facilitator superfamily (MFS) profile" evidence="10">
    <location>
        <begin position="45"/>
        <end position="465"/>
    </location>
</feature>
<dbReference type="InterPro" id="IPR005828">
    <property type="entry name" value="MFS_sugar_transport-like"/>
</dbReference>
<feature type="transmembrane region" description="Helical" evidence="9">
    <location>
        <begin position="315"/>
        <end position="336"/>
    </location>
</feature>
<dbReference type="PRINTS" id="PR00171">
    <property type="entry name" value="SUGRTRNSPORT"/>
</dbReference>
<dbReference type="NCBIfam" id="TIGR00879">
    <property type="entry name" value="SP"/>
    <property type="match status" value="1"/>
</dbReference>
<feature type="transmembrane region" description="Helical" evidence="9">
    <location>
        <begin position="284"/>
        <end position="303"/>
    </location>
</feature>
<evidence type="ECO:0000259" key="10">
    <source>
        <dbReference type="PROSITE" id="PS50850"/>
    </source>
</evidence>
<feature type="transmembrane region" description="Helical" evidence="9">
    <location>
        <begin position="171"/>
        <end position="193"/>
    </location>
</feature>
<dbReference type="PROSITE" id="PS50850">
    <property type="entry name" value="MFS"/>
    <property type="match status" value="1"/>
</dbReference>
<proteinExistence type="inferred from homology"/>
<dbReference type="InterPro" id="IPR003663">
    <property type="entry name" value="Sugar/inositol_transpt"/>
</dbReference>
<feature type="transmembrane region" description="Helical" evidence="9">
    <location>
        <begin position="140"/>
        <end position="159"/>
    </location>
</feature>
<dbReference type="FunFam" id="1.20.1250.20:FF:000218">
    <property type="entry name" value="facilitated trehalose transporter Tret1"/>
    <property type="match status" value="1"/>
</dbReference>
<feature type="transmembrane region" description="Helical" evidence="9">
    <location>
        <begin position="343"/>
        <end position="367"/>
    </location>
</feature>
<keyword evidence="4" id="KW-0762">Sugar transport</keyword>
<comment type="similarity">
    <text evidence="8">Belongs to the major facilitator superfamily. Sugar transporter (TC 2.A.1.1) family.</text>
</comment>
<feature type="transmembrane region" description="Helical" evidence="9">
    <location>
        <begin position="41"/>
        <end position="61"/>
    </location>
</feature>
<keyword evidence="12" id="KW-1185">Reference proteome</keyword>
<dbReference type="OrthoDB" id="6612291at2759"/>
<dbReference type="Gene3D" id="1.20.1250.20">
    <property type="entry name" value="MFS general substrate transporter like domains"/>
    <property type="match status" value="1"/>
</dbReference>
<feature type="transmembrane region" description="Helical" evidence="9">
    <location>
        <begin position="81"/>
        <end position="104"/>
    </location>
</feature>
<keyword evidence="6 9" id="KW-1133">Transmembrane helix</keyword>
<dbReference type="InterPro" id="IPR005829">
    <property type="entry name" value="Sugar_transporter_CS"/>
</dbReference>
<sequence length="482" mass="51925">MKEQSIPLLKTADKELAQIAAALEIPESPALDFEGSLAWRLSLPHVCIAAIGAFLFGYHSGVLNATLQFIARDLGFFDNDFAQGSVVSICLVGGLFGCICSGTIADEFGRRRAVQLSTAPIILGCCVSAVAWSIKFMMLGRFLVGLGLGIGSSATTLYVSEISPAPLRGTYGAICQIAGCIGLLVSFAMGLPVAIINGWWRICFWMPLIPAVILLLAFESCPESPRWLYKHSQWSEAETAIKRLWGPANFAVAVADLVQGEKPESVSYVDLCNKETAKVVLKGASIFIFQQFSGIGAIVFFSSTLFRNAGLKSDLAASVCIGFVNLIASSIATCLIDKVGRKTLLMWSFSGMSLGMSIQACATALPASSIGKIYVLLFGTVFHVFMYAMGVGPVPMALLPEMFPNRIRAKAMAFSLSILWITTGLVGMLYLPMLKKFGDLFLFSFFAFVGLLGTLFVRECITETKGRSLEEIEASLFSVAKQ</sequence>
<dbReference type="PANTHER" id="PTHR23503:SF8">
    <property type="entry name" value="FACILITATED GLUCOSE TRANSPORTER PROTEIN 1"/>
    <property type="match status" value="1"/>
</dbReference>
<feature type="transmembrane region" description="Helical" evidence="9">
    <location>
        <begin position="116"/>
        <end position="134"/>
    </location>
</feature>
<evidence type="ECO:0000256" key="7">
    <source>
        <dbReference type="ARBA" id="ARBA00023136"/>
    </source>
</evidence>
<keyword evidence="7 9" id="KW-0472">Membrane</keyword>
<gene>
    <name evidence="11" type="ORF">KP509_34G003000</name>
</gene>
<dbReference type="CDD" id="cd17315">
    <property type="entry name" value="MFS_GLUT_like"/>
    <property type="match status" value="1"/>
</dbReference>
<feature type="transmembrane region" description="Helical" evidence="9">
    <location>
        <begin position="199"/>
        <end position="218"/>
    </location>
</feature>
<feature type="transmembrane region" description="Helical" evidence="9">
    <location>
        <begin position="411"/>
        <end position="431"/>
    </location>
</feature>
<feature type="transmembrane region" description="Helical" evidence="9">
    <location>
        <begin position="373"/>
        <end position="399"/>
    </location>
</feature>
<keyword evidence="3" id="KW-1003">Cell membrane</keyword>
<comment type="caution">
    <text evidence="11">The sequence shown here is derived from an EMBL/GenBank/DDBJ whole genome shotgun (WGS) entry which is preliminary data.</text>
</comment>
<evidence type="ECO:0000256" key="3">
    <source>
        <dbReference type="ARBA" id="ARBA00022475"/>
    </source>
</evidence>
<dbReference type="SUPFAM" id="SSF103473">
    <property type="entry name" value="MFS general substrate transporter"/>
    <property type="match status" value="1"/>
</dbReference>
<dbReference type="Proteomes" id="UP000825935">
    <property type="component" value="Chromosome 34"/>
</dbReference>
<dbReference type="AlphaFoldDB" id="A0A8T2QHY7"/>
<keyword evidence="2 8" id="KW-0813">Transport</keyword>
<evidence type="ECO:0000313" key="12">
    <source>
        <dbReference type="Proteomes" id="UP000825935"/>
    </source>
</evidence>
<reference evidence="11" key="1">
    <citation type="submission" date="2021-08" db="EMBL/GenBank/DDBJ databases">
        <title>WGS assembly of Ceratopteris richardii.</title>
        <authorList>
            <person name="Marchant D.B."/>
            <person name="Chen G."/>
            <person name="Jenkins J."/>
            <person name="Shu S."/>
            <person name="Leebens-Mack J."/>
            <person name="Grimwood J."/>
            <person name="Schmutz J."/>
            <person name="Soltis P."/>
            <person name="Soltis D."/>
            <person name="Chen Z.-H."/>
        </authorList>
    </citation>
    <scope>NUCLEOTIDE SEQUENCE</scope>
    <source>
        <strain evidence="11">Whitten #5841</strain>
        <tissue evidence="11">Leaf</tissue>
    </source>
</reference>
<dbReference type="InterPro" id="IPR020846">
    <property type="entry name" value="MFS_dom"/>
</dbReference>
<dbReference type="Pfam" id="PF00083">
    <property type="entry name" value="Sugar_tr"/>
    <property type="match status" value="1"/>
</dbReference>
<keyword evidence="5 9" id="KW-0812">Transmembrane</keyword>
<dbReference type="EMBL" id="CM035439">
    <property type="protein sequence ID" value="KAH7283356.1"/>
    <property type="molecule type" value="Genomic_DNA"/>
</dbReference>